<evidence type="ECO:0000259" key="6">
    <source>
        <dbReference type="PROSITE" id="PS00497"/>
    </source>
</evidence>
<dbReference type="PANTHER" id="PTHR11474:SF126">
    <property type="entry name" value="TYROSINASE-LIKE PROTEIN TYR-1-RELATED"/>
    <property type="match status" value="1"/>
</dbReference>
<evidence type="ECO:0000256" key="2">
    <source>
        <dbReference type="ARBA" id="ARBA00023008"/>
    </source>
</evidence>
<keyword evidence="1" id="KW-0479">Metal-binding</keyword>
<organism evidence="8 9">
    <name type="scientific">Tegillarca granosa</name>
    <name type="common">Malaysian cockle</name>
    <name type="synonym">Anadara granosa</name>
    <dbReference type="NCBI Taxonomy" id="220873"/>
    <lineage>
        <taxon>Eukaryota</taxon>
        <taxon>Metazoa</taxon>
        <taxon>Spiralia</taxon>
        <taxon>Lophotrochozoa</taxon>
        <taxon>Mollusca</taxon>
        <taxon>Bivalvia</taxon>
        <taxon>Autobranchia</taxon>
        <taxon>Pteriomorphia</taxon>
        <taxon>Arcoida</taxon>
        <taxon>Arcoidea</taxon>
        <taxon>Arcidae</taxon>
        <taxon>Tegillarca</taxon>
    </lineage>
</organism>
<dbReference type="PROSITE" id="PS00498">
    <property type="entry name" value="TYROSINASE_2"/>
    <property type="match status" value="1"/>
</dbReference>
<proteinExistence type="predicted"/>
<dbReference type="Proteomes" id="UP001217089">
    <property type="component" value="Unassembled WGS sequence"/>
</dbReference>
<gene>
    <name evidence="8" type="ORF">KUTeg_019042</name>
</gene>
<evidence type="ECO:0000313" key="9">
    <source>
        <dbReference type="Proteomes" id="UP001217089"/>
    </source>
</evidence>
<feature type="region of interest" description="Disordered" evidence="4">
    <location>
        <begin position="799"/>
        <end position="822"/>
    </location>
</feature>
<protein>
    <recommendedName>
        <fullName evidence="6 7">Tyrosinase copper-binding domain-containing protein</fullName>
    </recommendedName>
</protein>
<name>A0ABQ9EBD0_TEGGR</name>
<keyword evidence="5" id="KW-0812">Transmembrane</keyword>
<keyword evidence="3" id="KW-0175">Coiled coil</keyword>
<keyword evidence="5" id="KW-0472">Membrane</keyword>
<dbReference type="PANTHER" id="PTHR11474">
    <property type="entry name" value="TYROSINASE FAMILY MEMBER"/>
    <property type="match status" value="1"/>
</dbReference>
<dbReference type="EMBL" id="JARBDR010000917">
    <property type="protein sequence ID" value="KAJ8302646.1"/>
    <property type="molecule type" value="Genomic_DNA"/>
</dbReference>
<evidence type="ECO:0000256" key="3">
    <source>
        <dbReference type="SAM" id="Coils"/>
    </source>
</evidence>
<dbReference type="PRINTS" id="PR00092">
    <property type="entry name" value="TYROSINASE"/>
</dbReference>
<sequence length="1001" mass="114641">MNKGKQSCGNTDQCDTMADIGVVSYNIIFLIVSVLCMHTVCYAMIQEIPVPKELEECFDRYAKKTTIRDTVGESIQWFCVNQYVWKMSKQQNWVQVNITSEAYVWFNSLLEIDRHRMKRQAIRKRQEYRMMSDEDRHKFHRAIQMLKADTSIFPNRYDAIASLHESERTTIAAHGGPNFLGWHRVYLLIFENALREKVPDVTLPYWDSTLDAKMRNPMESIIWSEQFMGNGDGIVKTGPFADWQTRSGPLTRNVGMTGQPFRKHIIQNILKKSFVGDITEPHAVPDNNLEFHHSEGHLYVDGQMGALATASQDPIFFCHHAYVDHVWEVFREKQRMDGIDPTTDYPMVVNHTTHHAEAPMGFRNMLNIDSFQNHMIEGIYSYEPVPTCQVGEQHCNSPYIRCVSMGNNAECVSAERPLWTRRPNLNIQNMGPNTVVQQTPMMTMNNMMGGNNMSISVEVRRIPVSKFGMNGEETFLQMSRPLSNNGIPDWLSHSTPQEMLNRRKSADMFAGMQHARPAWLSSQAFRNSMADGVMGRTSETTGMSTMTGIPSTDINNGMQNGVISIGNPINRPFQNTFNINGRSDSRQWAYIPVAIFYKRPPGFAGYQAFPVIDGKPMVKQDVFSSKSFSDLNKQLKSGNPAYFMNCQSGKQSAGAVFVSSTGINYMGKYKEYAVVDHRMPISVSTVFIGVKNPQRGASDVMISASDSCGRVCKPYCRVSGPQGEVSQPCSGMLRVTSDMPKLFGDNFGEAIMGAWNLGNEKSCPGLNVNSVYLSFYCNYEEQWPFPGKVKPVMGEFVQKPISPPQPMKMPIPKPQQQQQPTPVAQQQFLIQQMQIRERQKQMQIAQQQQMQQQLQIQQQQQQHIQVQQQQQQLQQQQQQQQIQRIIQQERQQQMVQTPTMSFMPFAAFFESHFKNLMKMSPTDFFRTFMSLLVNDEIINRHYVVFLKELAWYKLQIKPFGNNKCSLGALYMTFDLDRNKIMNRSLTVQKSENCLFIKKKFI</sequence>
<evidence type="ECO:0000256" key="5">
    <source>
        <dbReference type="SAM" id="Phobius"/>
    </source>
</evidence>
<reference evidence="8 9" key="1">
    <citation type="submission" date="2022-12" db="EMBL/GenBank/DDBJ databases">
        <title>Chromosome-level genome of Tegillarca granosa.</title>
        <authorList>
            <person name="Kim J."/>
        </authorList>
    </citation>
    <scope>NUCLEOTIDE SEQUENCE [LARGE SCALE GENOMIC DNA]</scope>
    <source>
        <strain evidence="8">Teg-2019</strain>
        <tissue evidence="8">Adductor muscle</tissue>
    </source>
</reference>
<evidence type="ECO:0000259" key="7">
    <source>
        <dbReference type="PROSITE" id="PS00498"/>
    </source>
</evidence>
<feature type="compositionally biased region" description="Pro residues" evidence="4">
    <location>
        <begin position="801"/>
        <end position="813"/>
    </location>
</feature>
<comment type="caution">
    <text evidence="8">The sequence shown here is derived from an EMBL/GenBank/DDBJ whole genome shotgun (WGS) entry which is preliminary data.</text>
</comment>
<keyword evidence="5" id="KW-1133">Transmembrane helix</keyword>
<keyword evidence="2" id="KW-0186">Copper</keyword>
<feature type="coiled-coil region" evidence="3">
    <location>
        <begin position="842"/>
        <end position="879"/>
    </location>
</feature>
<feature type="domain" description="Tyrosinase copper-binding" evidence="7">
    <location>
        <begin position="313"/>
        <end position="324"/>
    </location>
</feature>
<evidence type="ECO:0000256" key="4">
    <source>
        <dbReference type="SAM" id="MobiDB-lite"/>
    </source>
</evidence>
<dbReference type="SUPFAM" id="SSF48056">
    <property type="entry name" value="Di-copper centre-containing domain"/>
    <property type="match status" value="1"/>
</dbReference>
<keyword evidence="9" id="KW-1185">Reference proteome</keyword>
<accession>A0ABQ9EBD0</accession>
<dbReference type="InterPro" id="IPR008922">
    <property type="entry name" value="Di-copper_centre_dom_sf"/>
</dbReference>
<dbReference type="Gene3D" id="1.10.1280.10">
    <property type="entry name" value="Di-copper center containing domain from catechol oxidase"/>
    <property type="match status" value="1"/>
</dbReference>
<evidence type="ECO:0000256" key="1">
    <source>
        <dbReference type="ARBA" id="ARBA00022723"/>
    </source>
</evidence>
<dbReference type="InterPro" id="IPR050316">
    <property type="entry name" value="Tyrosinase/Hemocyanin"/>
</dbReference>
<feature type="transmembrane region" description="Helical" evidence="5">
    <location>
        <begin position="20"/>
        <end position="45"/>
    </location>
</feature>
<dbReference type="PROSITE" id="PS00497">
    <property type="entry name" value="TYROSINASE_1"/>
    <property type="match status" value="1"/>
</dbReference>
<evidence type="ECO:0000313" key="8">
    <source>
        <dbReference type="EMBL" id="KAJ8302646.1"/>
    </source>
</evidence>
<dbReference type="InterPro" id="IPR002227">
    <property type="entry name" value="Tyrosinase_Cu-bd"/>
</dbReference>
<dbReference type="Pfam" id="PF00264">
    <property type="entry name" value="Tyrosinase"/>
    <property type="match status" value="1"/>
</dbReference>
<feature type="domain" description="Tyrosinase copper-binding" evidence="6">
    <location>
        <begin position="174"/>
        <end position="191"/>
    </location>
</feature>